<evidence type="ECO:0000256" key="6">
    <source>
        <dbReference type="ARBA" id="ARBA00022729"/>
    </source>
</evidence>
<dbReference type="PROSITE" id="PS50011">
    <property type="entry name" value="PROTEIN_KINASE_DOM"/>
    <property type="match status" value="1"/>
</dbReference>
<protein>
    <recommendedName>
        <fullName evidence="15">Protein kinase domain-containing protein</fullName>
    </recommendedName>
</protein>
<dbReference type="GO" id="GO:0004672">
    <property type="term" value="F:protein kinase activity"/>
    <property type="evidence" value="ECO:0007669"/>
    <property type="project" value="InterPro"/>
</dbReference>
<dbReference type="SMART" id="SM00365">
    <property type="entry name" value="LRR_SD22"/>
    <property type="match status" value="7"/>
</dbReference>
<comment type="subcellular location">
    <subcellularLocation>
        <location evidence="1">Cell membrane</location>
        <topology evidence="1">Single-pass type I membrane protein</topology>
    </subcellularLocation>
</comment>
<dbReference type="InterPro" id="IPR011009">
    <property type="entry name" value="Kinase-like_dom_sf"/>
</dbReference>
<evidence type="ECO:0000256" key="1">
    <source>
        <dbReference type="ARBA" id="ARBA00004251"/>
    </source>
</evidence>
<keyword evidence="10" id="KW-1133">Transmembrane helix</keyword>
<feature type="domain" description="Protein kinase" evidence="15">
    <location>
        <begin position="598"/>
        <end position="892"/>
    </location>
</feature>
<dbReference type="SUPFAM" id="SSF52058">
    <property type="entry name" value="L domain-like"/>
    <property type="match status" value="2"/>
</dbReference>
<dbReference type="InterPro" id="IPR055414">
    <property type="entry name" value="LRR_R13L4/SHOC2-like"/>
</dbReference>
<dbReference type="GO" id="GO:0005886">
    <property type="term" value="C:plasma membrane"/>
    <property type="evidence" value="ECO:0007669"/>
    <property type="project" value="UniProtKB-SubCell"/>
</dbReference>
<dbReference type="AlphaFoldDB" id="A0A8T2UAA8"/>
<dbReference type="EMBL" id="CM035412">
    <property type="protein sequence ID" value="KAH7432807.1"/>
    <property type="molecule type" value="Genomic_DNA"/>
</dbReference>
<dbReference type="PANTHER" id="PTHR48056">
    <property type="entry name" value="LRR RECEPTOR-LIKE SERINE/THREONINE-PROTEIN KINASE-RELATED"/>
    <property type="match status" value="1"/>
</dbReference>
<dbReference type="Pfam" id="PF00069">
    <property type="entry name" value="Pkinase"/>
    <property type="match status" value="1"/>
</dbReference>
<dbReference type="InterPro" id="IPR003591">
    <property type="entry name" value="Leu-rich_rpt_typical-subtyp"/>
</dbReference>
<keyword evidence="6" id="KW-0732">Signal</keyword>
<dbReference type="PRINTS" id="PR00019">
    <property type="entry name" value="LEURICHRPT"/>
</dbReference>
<evidence type="ECO:0000256" key="8">
    <source>
        <dbReference type="ARBA" id="ARBA00022741"/>
    </source>
</evidence>
<dbReference type="SUPFAM" id="SSF56112">
    <property type="entry name" value="Protein kinase-like (PK-like)"/>
    <property type="match status" value="1"/>
</dbReference>
<evidence type="ECO:0000256" key="2">
    <source>
        <dbReference type="ARBA" id="ARBA00009592"/>
    </source>
</evidence>
<dbReference type="SMART" id="SM00369">
    <property type="entry name" value="LRR_TYP"/>
    <property type="match status" value="12"/>
</dbReference>
<dbReference type="Pfam" id="PF23598">
    <property type="entry name" value="LRR_14"/>
    <property type="match status" value="1"/>
</dbReference>
<evidence type="ECO:0000256" key="4">
    <source>
        <dbReference type="ARBA" id="ARBA00022614"/>
    </source>
</evidence>
<keyword evidence="12" id="KW-0675">Receptor</keyword>
<feature type="compositionally biased region" description="Low complexity" evidence="14">
    <location>
        <begin position="890"/>
        <end position="902"/>
    </location>
</feature>
<dbReference type="FunFam" id="1.10.510.10:FF:000192">
    <property type="entry name" value="LRR receptor-like serine/threonine-protein kinase RPK2"/>
    <property type="match status" value="1"/>
</dbReference>
<dbReference type="InterPro" id="IPR000719">
    <property type="entry name" value="Prot_kinase_dom"/>
</dbReference>
<keyword evidence="4" id="KW-0433">Leucine-rich repeat</keyword>
<feature type="compositionally biased region" description="Low complexity" evidence="14">
    <location>
        <begin position="762"/>
        <end position="777"/>
    </location>
</feature>
<dbReference type="Gene3D" id="3.30.200.20">
    <property type="entry name" value="Phosphorylase Kinase, domain 1"/>
    <property type="match status" value="1"/>
</dbReference>
<dbReference type="Gene3D" id="3.80.10.10">
    <property type="entry name" value="Ribonuclease Inhibitor"/>
    <property type="match status" value="5"/>
</dbReference>
<feature type="region of interest" description="Disordered" evidence="14">
    <location>
        <begin position="753"/>
        <end position="782"/>
    </location>
</feature>
<accession>A0A8T2UAA8</accession>
<evidence type="ECO:0000256" key="11">
    <source>
        <dbReference type="ARBA" id="ARBA00023136"/>
    </source>
</evidence>
<keyword evidence="9" id="KW-0067">ATP-binding</keyword>
<dbReference type="FunFam" id="3.80.10.10:FF:000719">
    <property type="entry name" value="MDIS1-interacting receptor like kinase 2 isoform A"/>
    <property type="match status" value="1"/>
</dbReference>
<dbReference type="SMART" id="SM00220">
    <property type="entry name" value="S_TKc"/>
    <property type="match status" value="1"/>
</dbReference>
<comment type="caution">
    <text evidence="16">The sequence shown here is derived from an EMBL/GenBank/DDBJ whole genome shotgun (WGS) entry which is preliminary data.</text>
</comment>
<dbReference type="PROSITE" id="PS00108">
    <property type="entry name" value="PROTEIN_KINASE_ST"/>
    <property type="match status" value="1"/>
</dbReference>
<feature type="region of interest" description="Disordered" evidence="14">
    <location>
        <begin position="888"/>
        <end position="914"/>
    </location>
</feature>
<dbReference type="Gene3D" id="1.10.510.10">
    <property type="entry name" value="Transferase(Phosphotransferase) domain 1"/>
    <property type="match status" value="1"/>
</dbReference>
<dbReference type="Pfam" id="PF00560">
    <property type="entry name" value="LRR_1"/>
    <property type="match status" value="7"/>
</dbReference>
<dbReference type="GO" id="GO:0005524">
    <property type="term" value="F:ATP binding"/>
    <property type="evidence" value="ECO:0007669"/>
    <property type="project" value="UniProtKB-KW"/>
</dbReference>
<organism evidence="16 17">
    <name type="scientific">Ceratopteris richardii</name>
    <name type="common">Triangle waterfern</name>
    <dbReference type="NCBI Taxonomy" id="49495"/>
    <lineage>
        <taxon>Eukaryota</taxon>
        <taxon>Viridiplantae</taxon>
        <taxon>Streptophyta</taxon>
        <taxon>Embryophyta</taxon>
        <taxon>Tracheophyta</taxon>
        <taxon>Polypodiopsida</taxon>
        <taxon>Polypodiidae</taxon>
        <taxon>Polypodiales</taxon>
        <taxon>Pteridineae</taxon>
        <taxon>Pteridaceae</taxon>
        <taxon>Parkerioideae</taxon>
        <taxon>Ceratopteris</taxon>
    </lineage>
</organism>
<dbReference type="FunFam" id="3.80.10.10:FF:000111">
    <property type="entry name" value="LRR receptor-like serine/threonine-protein kinase ERECTA"/>
    <property type="match status" value="1"/>
</dbReference>
<dbReference type="CDD" id="cd14066">
    <property type="entry name" value="STKc_IRAK"/>
    <property type="match status" value="1"/>
</dbReference>
<evidence type="ECO:0000256" key="5">
    <source>
        <dbReference type="ARBA" id="ARBA00022692"/>
    </source>
</evidence>
<dbReference type="InterPro" id="IPR032675">
    <property type="entry name" value="LRR_dom_sf"/>
</dbReference>
<dbReference type="GO" id="GO:0033612">
    <property type="term" value="F:receptor serine/threonine kinase binding"/>
    <property type="evidence" value="ECO:0007669"/>
    <property type="project" value="TreeGrafter"/>
</dbReference>
<sequence>MKSLYLADIDLTGSIPTTLFNSSTLQNLNLSSNKLTGPVISFVGGSYPQWKQIDLSGNSLSGGIDVSIGNLSSLTFLSLSKNFLTGWVPFTVGKLSLLQYLNVSNNFFSGRVPAELSNCLNLQVLAFDNNKFSASLPSALGTLSQLRVLSFAGNFLNATIPAEFGSISSLQSLDVSRNNLSGELPDFSAGWIHLRSLSLSSNSFSGSLLPQLLELTTLEFLDLSENNISGTIPSFIGSFSSLRILNLAGNKFLGEIPSSIGGLLALQVLDLRGQNLSGSIPEEFTGLSNLQDLVLAGNSLTGSIPPAFSNLVSLKVLDLQGNRLTGNIPLNLGTLEGLTVLSLSNNLLYGNIPTSIGQCSNLIVFEATGNELNGSIPMEIGKLEKLEKLELGFNSLTGSMPPQLCNCTVLQTLDLEANHLTGEIPSNIGQLKNLQELIVKENSLNGSIPSEIGDLKKLLTLDLSMNNLTGTIPTSLENISCLTQLNLSGNQLGGAIPEGLGSRFNASSFARNAFLCGASLNVSCPRSRKGGLGKQVFISVVVVSVAVGIISVSVLTCIALHFGGNKGVRTSVVQYEQKIVMFYSPITYANVLEATGQFDEEHVLSRTRYGIMFKACLQDGTVFSIMKLPEGGVEETAFRQEAEMLGRVKHRNLAVLRGYYIAGDVKLLVYDYMANGSLAALLQEAAQQGGHALNWPMRHLIALGVARGLSFLHSQCNPPIVHGDVKPTNVYFDADFEAHLSDFGLERLSTVETIPGERDGDPSSSSTTPVGSTGYVSPEASLTGQVSRESDVYSFGIVLLELLTGQRPVMFNEQEENIVKWVKRQLQTGQMDELFDPSLMELDADSTEWEEFLLAVKVALLCTAPDPVDRPSMTEVVFMLEGCRAVGDHPSSSDPASQPSPSQVECNVEGMEGS</sequence>
<evidence type="ECO:0000256" key="14">
    <source>
        <dbReference type="SAM" id="MobiDB-lite"/>
    </source>
</evidence>
<gene>
    <name evidence="16" type="ORF">KP509_07G041400</name>
</gene>
<keyword evidence="7" id="KW-0677">Repeat</keyword>
<dbReference type="FunFam" id="3.80.10.10:FF:000095">
    <property type="entry name" value="LRR receptor-like serine/threonine-protein kinase GSO1"/>
    <property type="match status" value="1"/>
</dbReference>
<dbReference type="InterPro" id="IPR050647">
    <property type="entry name" value="Plant_LRR-RLKs"/>
</dbReference>
<evidence type="ECO:0000313" key="16">
    <source>
        <dbReference type="EMBL" id="KAH7432807.1"/>
    </source>
</evidence>
<evidence type="ECO:0000256" key="12">
    <source>
        <dbReference type="ARBA" id="ARBA00023170"/>
    </source>
</evidence>
<dbReference type="FunFam" id="3.80.10.10:FF:000383">
    <property type="entry name" value="Leucine-rich repeat receptor protein kinase EMS1"/>
    <property type="match status" value="1"/>
</dbReference>
<dbReference type="Pfam" id="PF13855">
    <property type="entry name" value="LRR_8"/>
    <property type="match status" value="1"/>
</dbReference>
<reference evidence="16" key="1">
    <citation type="submission" date="2021-08" db="EMBL/GenBank/DDBJ databases">
        <title>WGS assembly of Ceratopteris richardii.</title>
        <authorList>
            <person name="Marchant D.B."/>
            <person name="Chen G."/>
            <person name="Jenkins J."/>
            <person name="Shu S."/>
            <person name="Leebens-Mack J."/>
            <person name="Grimwood J."/>
            <person name="Schmutz J."/>
            <person name="Soltis P."/>
            <person name="Soltis D."/>
            <person name="Chen Z.-H."/>
        </authorList>
    </citation>
    <scope>NUCLEOTIDE SEQUENCE</scope>
    <source>
        <strain evidence="16">Whitten #5841</strain>
        <tissue evidence="16">Leaf</tissue>
    </source>
</reference>
<proteinExistence type="inferred from homology"/>
<evidence type="ECO:0000256" key="10">
    <source>
        <dbReference type="ARBA" id="ARBA00022989"/>
    </source>
</evidence>
<comment type="similarity">
    <text evidence="2">Belongs to the RLP family.</text>
</comment>
<evidence type="ECO:0000256" key="3">
    <source>
        <dbReference type="ARBA" id="ARBA00022475"/>
    </source>
</evidence>
<keyword evidence="3" id="KW-1003">Cell membrane</keyword>
<dbReference type="PANTHER" id="PTHR48056:SF28">
    <property type="entry name" value="PROTEIN KINASE DOMAIN-CONTAINING PROTEIN"/>
    <property type="match status" value="1"/>
</dbReference>
<keyword evidence="13" id="KW-0325">Glycoprotein</keyword>
<evidence type="ECO:0000259" key="15">
    <source>
        <dbReference type="PROSITE" id="PS50011"/>
    </source>
</evidence>
<keyword evidence="11" id="KW-0472">Membrane</keyword>
<evidence type="ECO:0000256" key="7">
    <source>
        <dbReference type="ARBA" id="ARBA00022737"/>
    </source>
</evidence>
<evidence type="ECO:0000256" key="9">
    <source>
        <dbReference type="ARBA" id="ARBA00022840"/>
    </source>
</evidence>
<evidence type="ECO:0000313" key="17">
    <source>
        <dbReference type="Proteomes" id="UP000825935"/>
    </source>
</evidence>
<keyword evidence="5" id="KW-0812">Transmembrane</keyword>
<dbReference type="InterPro" id="IPR008271">
    <property type="entry name" value="Ser/Thr_kinase_AS"/>
</dbReference>
<keyword evidence="17" id="KW-1185">Reference proteome</keyword>
<evidence type="ECO:0000256" key="13">
    <source>
        <dbReference type="ARBA" id="ARBA00023180"/>
    </source>
</evidence>
<keyword evidence="8" id="KW-0547">Nucleotide-binding</keyword>
<dbReference type="InterPro" id="IPR001611">
    <property type="entry name" value="Leu-rich_rpt"/>
</dbReference>
<dbReference type="OrthoDB" id="676979at2759"/>
<dbReference type="Proteomes" id="UP000825935">
    <property type="component" value="Chromosome 7"/>
</dbReference>
<name>A0A8T2UAA8_CERRI</name>